<accession>A0A3D8IVQ1</accession>
<sequence length="215" mass="24610">MDRQKDFFLDREDALNHLIEKLEGVNFYNTMVLSISTDAMSLAQGVANHFELPLEHLFIQSIYAPENPDCTIGIVSELMDVVFDDELLRAFDISVDYVYAKAQESYEKKILPLARKMRLGEPITPFAGKNILIVDEGVETGFSIEVAIKTCINHGCKSASIATPVLSSDVESYLLRFCDCIYSVIRPEYFVSTNYYYKELQTQRTDFLRRENFLV</sequence>
<dbReference type="Proteomes" id="UP000257045">
    <property type="component" value="Unassembled WGS sequence"/>
</dbReference>
<dbReference type="EMBL" id="NXLV01000016">
    <property type="protein sequence ID" value="RDU69347.1"/>
    <property type="molecule type" value="Genomic_DNA"/>
</dbReference>
<keyword evidence="3" id="KW-1185">Reference proteome</keyword>
<dbReference type="RefSeq" id="WP_115570034.1">
    <property type="nucleotide sequence ID" value="NZ_NXLV01000016.1"/>
</dbReference>
<comment type="caution">
    <text evidence="2">The sequence shown here is derived from an EMBL/GenBank/DDBJ whole genome shotgun (WGS) entry which is preliminary data.</text>
</comment>
<reference evidence="2 3" key="1">
    <citation type="submission" date="2018-04" db="EMBL/GenBank/DDBJ databases">
        <title>Novel Campyloabacter and Helicobacter Species and Strains.</title>
        <authorList>
            <person name="Mannion A.J."/>
            <person name="Shen Z."/>
            <person name="Fox J.G."/>
        </authorList>
    </citation>
    <scope>NUCLEOTIDE SEQUENCE [LARGE SCALE GENOMIC DNA]</scope>
    <source>
        <strain evidence="2 3">MIT 04-9366</strain>
    </source>
</reference>
<dbReference type="OrthoDB" id="5421180at2"/>
<dbReference type="AlphaFoldDB" id="A0A3D8IVQ1"/>
<organism evidence="2 3">
    <name type="scientific">Helicobacter brantae</name>
    <dbReference type="NCBI Taxonomy" id="375927"/>
    <lineage>
        <taxon>Bacteria</taxon>
        <taxon>Pseudomonadati</taxon>
        <taxon>Campylobacterota</taxon>
        <taxon>Epsilonproteobacteria</taxon>
        <taxon>Campylobacterales</taxon>
        <taxon>Helicobacteraceae</taxon>
        <taxon>Helicobacter</taxon>
    </lineage>
</organism>
<dbReference type="Gene3D" id="3.30.1310.20">
    <property type="entry name" value="PRTase-like"/>
    <property type="match status" value="1"/>
</dbReference>
<dbReference type="CDD" id="cd06223">
    <property type="entry name" value="PRTases_typeI"/>
    <property type="match status" value="1"/>
</dbReference>
<gene>
    <name evidence="2" type="ORF">CQA58_07180</name>
</gene>
<dbReference type="Pfam" id="PF00156">
    <property type="entry name" value="Pribosyltran"/>
    <property type="match status" value="1"/>
</dbReference>
<evidence type="ECO:0000313" key="2">
    <source>
        <dbReference type="EMBL" id="RDU69347.1"/>
    </source>
</evidence>
<feature type="domain" description="Phosphoribosyltransferase" evidence="1">
    <location>
        <begin position="12"/>
        <end position="165"/>
    </location>
</feature>
<name>A0A3D8IVQ1_9HELI</name>
<evidence type="ECO:0000313" key="3">
    <source>
        <dbReference type="Proteomes" id="UP000257045"/>
    </source>
</evidence>
<evidence type="ECO:0000259" key="1">
    <source>
        <dbReference type="Pfam" id="PF00156"/>
    </source>
</evidence>
<dbReference type="SUPFAM" id="SSF53271">
    <property type="entry name" value="PRTase-like"/>
    <property type="match status" value="1"/>
</dbReference>
<dbReference type="InterPro" id="IPR029057">
    <property type="entry name" value="PRTase-like"/>
</dbReference>
<protein>
    <recommendedName>
        <fullName evidence="1">Phosphoribosyltransferase domain-containing protein</fullName>
    </recommendedName>
</protein>
<dbReference type="InterPro" id="IPR000836">
    <property type="entry name" value="PRTase_dom"/>
</dbReference>
<dbReference type="Gene3D" id="3.40.50.2020">
    <property type="match status" value="1"/>
</dbReference>
<proteinExistence type="predicted"/>